<dbReference type="STRING" id="530584.SAMN05421630_10851"/>
<sequence length="281" mass="29719">MSLRRSAVAGAAVASTAAVLLTILGGTGSAGQGLQTPLAAKCAYTPTGASSGSSGTEQESPIDERYNTEPDLRELLGAPTGEEVGDGIRFRPYENGRMYWSESTGPRETHGDILTKYLANGGHEAFGAPITDECPAVGNGKYNHFTGTSATGVTSIYWRLDLGAHILYGPVREHWEQASWEGGLYGYPTSDTSATRDGAGLFNDFAGGDNAGASIYWSPDSGGHGVKGAIRDRWLALDAEQSFLGYPTSDEYDIPTGKRSDFQGGYITWNASTGEVVVFTH</sequence>
<gene>
    <name evidence="1" type="ORF">SAMN05421630_10851</name>
</gene>
<dbReference type="AlphaFoldDB" id="A0A222VTV8"/>
<dbReference type="KEGG" id="pmad:BAY61_22675"/>
<reference evidence="1 2" key="1">
    <citation type="submission" date="2016-10" db="EMBL/GenBank/DDBJ databases">
        <authorList>
            <person name="de Groot N.N."/>
        </authorList>
    </citation>
    <scope>NUCLEOTIDE SEQUENCE [LARGE SCALE GENOMIC DNA]</scope>
    <source>
        <strain evidence="1 2">CGMCC 4.5506</strain>
    </source>
</reference>
<accession>A0A222VTV8</accession>
<dbReference type="InterPro" id="IPR013207">
    <property type="entry name" value="LGFP"/>
</dbReference>
<dbReference type="Proteomes" id="UP000199494">
    <property type="component" value="Unassembled WGS sequence"/>
</dbReference>
<protein>
    <submittedName>
        <fullName evidence="1">LGFP repeat-containing protein</fullName>
    </submittedName>
</protein>
<keyword evidence="2" id="KW-1185">Reference proteome</keyword>
<evidence type="ECO:0000313" key="2">
    <source>
        <dbReference type="Proteomes" id="UP000199494"/>
    </source>
</evidence>
<dbReference type="OrthoDB" id="514320at2"/>
<organism evidence="1 2">
    <name type="scientific">Prauserella marina</name>
    <dbReference type="NCBI Taxonomy" id="530584"/>
    <lineage>
        <taxon>Bacteria</taxon>
        <taxon>Bacillati</taxon>
        <taxon>Actinomycetota</taxon>
        <taxon>Actinomycetes</taxon>
        <taxon>Pseudonocardiales</taxon>
        <taxon>Pseudonocardiaceae</taxon>
        <taxon>Prauserella</taxon>
    </lineage>
</organism>
<dbReference type="Pfam" id="PF08310">
    <property type="entry name" value="LGFP"/>
    <property type="match status" value="4"/>
</dbReference>
<name>A0A222VTV8_9PSEU</name>
<proteinExistence type="predicted"/>
<dbReference type="RefSeq" id="WP_091807615.1">
    <property type="nucleotide sequence ID" value="NZ_CP016353.1"/>
</dbReference>
<evidence type="ECO:0000313" key="1">
    <source>
        <dbReference type="EMBL" id="SDD40269.1"/>
    </source>
</evidence>
<dbReference type="EMBL" id="FMZE01000008">
    <property type="protein sequence ID" value="SDD40269.1"/>
    <property type="molecule type" value="Genomic_DNA"/>
</dbReference>